<gene>
    <name evidence="15" type="ORF">PACLA_8A032531</name>
</gene>
<dbReference type="SMART" id="SM00248">
    <property type="entry name" value="ANK"/>
    <property type="match status" value="5"/>
</dbReference>
<accession>A0A7D9I7Z3</accession>
<evidence type="ECO:0000313" key="16">
    <source>
        <dbReference type="Proteomes" id="UP001152795"/>
    </source>
</evidence>
<comment type="caution">
    <text evidence="15">The sequence shown here is derived from an EMBL/GenBank/DDBJ whole genome shotgun (WGS) entry which is preliminary data.</text>
</comment>
<evidence type="ECO:0000256" key="8">
    <source>
        <dbReference type="ARBA" id="ARBA00022837"/>
    </source>
</evidence>
<feature type="compositionally biased region" description="Basic and acidic residues" evidence="13">
    <location>
        <begin position="825"/>
        <end position="834"/>
    </location>
</feature>
<keyword evidence="16" id="KW-1185">Reference proteome</keyword>
<keyword evidence="5" id="KW-0107">Calcium channel</keyword>
<keyword evidence="3" id="KW-1003">Cell membrane</keyword>
<evidence type="ECO:0000256" key="13">
    <source>
        <dbReference type="SAM" id="MobiDB-lite"/>
    </source>
</evidence>
<name>A0A7D9I7Z3_PARCT</name>
<dbReference type="PANTHER" id="PTHR10582">
    <property type="entry name" value="TRANSIENT RECEPTOR POTENTIAL ION CHANNEL PROTEIN"/>
    <property type="match status" value="1"/>
</dbReference>
<feature type="transmembrane region" description="Helical" evidence="14">
    <location>
        <begin position="414"/>
        <end position="435"/>
    </location>
</feature>
<keyword evidence="9 14" id="KW-1133">Transmembrane helix</keyword>
<feature type="region of interest" description="Disordered" evidence="13">
    <location>
        <begin position="719"/>
        <end position="780"/>
    </location>
</feature>
<evidence type="ECO:0000256" key="5">
    <source>
        <dbReference type="ARBA" id="ARBA00022673"/>
    </source>
</evidence>
<dbReference type="Proteomes" id="UP001152795">
    <property type="component" value="Unassembled WGS sequence"/>
</dbReference>
<feature type="compositionally biased region" description="Basic and acidic residues" evidence="13">
    <location>
        <begin position="844"/>
        <end position="882"/>
    </location>
</feature>
<evidence type="ECO:0000256" key="7">
    <source>
        <dbReference type="ARBA" id="ARBA00022737"/>
    </source>
</evidence>
<evidence type="ECO:0000256" key="14">
    <source>
        <dbReference type="SAM" id="Phobius"/>
    </source>
</evidence>
<keyword evidence="12" id="KW-0407">Ion channel</keyword>
<feature type="compositionally biased region" description="Polar residues" evidence="13">
    <location>
        <begin position="956"/>
        <end position="973"/>
    </location>
</feature>
<keyword evidence="6 14" id="KW-0812">Transmembrane</keyword>
<evidence type="ECO:0000256" key="10">
    <source>
        <dbReference type="ARBA" id="ARBA00023065"/>
    </source>
</evidence>
<dbReference type="InterPro" id="IPR005821">
    <property type="entry name" value="Ion_trans_dom"/>
</dbReference>
<dbReference type="PANTHER" id="PTHR10582:SF33">
    <property type="entry name" value="TRANSIENT RECEPTOR POTENTIAL CHANNEL PYREXIA"/>
    <property type="match status" value="1"/>
</dbReference>
<organism evidence="15 16">
    <name type="scientific">Paramuricea clavata</name>
    <name type="common">Red gorgonian</name>
    <name type="synonym">Violescent sea-whip</name>
    <dbReference type="NCBI Taxonomy" id="317549"/>
    <lineage>
        <taxon>Eukaryota</taxon>
        <taxon>Metazoa</taxon>
        <taxon>Cnidaria</taxon>
        <taxon>Anthozoa</taxon>
        <taxon>Octocorallia</taxon>
        <taxon>Malacalcyonacea</taxon>
        <taxon>Plexauridae</taxon>
        <taxon>Paramuricea</taxon>
    </lineage>
</organism>
<feature type="transmembrane region" description="Helical" evidence="14">
    <location>
        <begin position="336"/>
        <end position="354"/>
    </location>
</feature>
<reference evidence="15" key="1">
    <citation type="submission" date="2020-04" db="EMBL/GenBank/DDBJ databases">
        <authorList>
            <person name="Alioto T."/>
            <person name="Alioto T."/>
            <person name="Gomez Garrido J."/>
        </authorList>
    </citation>
    <scope>NUCLEOTIDE SEQUENCE</scope>
    <source>
        <strain evidence="15">A484AB</strain>
    </source>
</reference>
<keyword evidence="10" id="KW-0406">Ion transport</keyword>
<dbReference type="PROSITE" id="PS50297">
    <property type="entry name" value="ANK_REP_REGION"/>
    <property type="match status" value="4"/>
</dbReference>
<keyword evidence="8" id="KW-0106">Calcium</keyword>
<dbReference type="GO" id="GO:0005262">
    <property type="term" value="F:calcium channel activity"/>
    <property type="evidence" value="ECO:0007669"/>
    <property type="project" value="UniProtKB-KW"/>
</dbReference>
<evidence type="ECO:0000256" key="12">
    <source>
        <dbReference type="ARBA" id="ARBA00023303"/>
    </source>
</evidence>
<keyword evidence="2" id="KW-0813">Transport</keyword>
<dbReference type="InterPro" id="IPR024862">
    <property type="entry name" value="TRPV"/>
</dbReference>
<comment type="subcellular location">
    <subcellularLocation>
        <location evidence="1">Cell membrane</location>
        <topology evidence="1">Multi-pass membrane protein</topology>
    </subcellularLocation>
</comment>
<protein>
    <submittedName>
        <fullName evidence="15">Transient receptor potential cation channel subfamily A member 1-like</fullName>
    </submittedName>
</protein>
<feature type="transmembrane region" description="Helical" evidence="14">
    <location>
        <begin position="519"/>
        <end position="538"/>
    </location>
</feature>
<evidence type="ECO:0000313" key="15">
    <source>
        <dbReference type="EMBL" id="CAB4001396.1"/>
    </source>
</evidence>
<feature type="transmembrane region" description="Helical" evidence="14">
    <location>
        <begin position="447"/>
        <end position="464"/>
    </location>
</feature>
<keyword evidence="11 14" id="KW-0472">Membrane</keyword>
<feature type="region of interest" description="Disordered" evidence="13">
    <location>
        <begin position="1"/>
        <end position="30"/>
    </location>
</feature>
<dbReference type="OrthoDB" id="539213at2759"/>
<keyword evidence="15" id="KW-0675">Receptor</keyword>
<dbReference type="InterPro" id="IPR002110">
    <property type="entry name" value="Ankyrin_rpt"/>
</dbReference>
<keyword evidence="7" id="KW-0677">Repeat</keyword>
<dbReference type="SUPFAM" id="SSF48403">
    <property type="entry name" value="Ankyrin repeat"/>
    <property type="match status" value="1"/>
</dbReference>
<dbReference type="InterPro" id="IPR036770">
    <property type="entry name" value="Ankyrin_rpt-contain_sf"/>
</dbReference>
<dbReference type="GO" id="GO:0098703">
    <property type="term" value="P:calcium ion import across plasma membrane"/>
    <property type="evidence" value="ECO:0007669"/>
    <property type="project" value="TreeGrafter"/>
</dbReference>
<dbReference type="EMBL" id="CACRXK020004077">
    <property type="protein sequence ID" value="CAB4001396.1"/>
    <property type="molecule type" value="Genomic_DNA"/>
</dbReference>
<dbReference type="Pfam" id="PF12796">
    <property type="entry name" value="Ank_2"/>
    <property type="match status" value="1"/>
</dbReference>
<keyword evidence="4" id="KW-0109">Calcium transport</keyword>
<dbReference type="Gene3D" id="1.25.40.20">
    <property type="entry name" value="Ankyrin repeat-containing domain"/>
    <property type="match status" value="1"/>
</dbReference>
<feature type="region of interest" description="Disordered" evidence="13">
    <location>
        <begin position="956"/>
        <end position="976"/>
    </location>
</feature>
<dbReference type="Pfam" id="PF00520">
    <property type="entry name" value="Ion_trans"/>
    <property type="match status" value="1"/>
</dbReference>
<feature type="region of interest" description="Disordered" evidence="13">
    <location>
        <begin position="825"/>
        <end position="882"/>
    </location>
</feature>
<feature type="transmembrane region" description="Helical" evidence="14">
    <location>
        <begin position="476"/>
        <end position="507"/>
    </location>
</feature>
<proteinExistence type="predicted"/>
<evidence type="ECO:0000256" key="2">
    <source>
        <dbReference type="ARBA" id="ARBA00022448"/>
    </source>
</evidence>
<feature type="compositionally biased region" description="Low complexity" evidence="13">
    <location>
        <begin position="752"/>
        <end position="771"/>
    </location>
</feature>
<feature type="transmembrane region" description="Helical" evidence="14">
    <location>
        <begin position="550"/>
        <end position="575"/>
    </location>
</feature>
<dbReference type="PROSITE" id="PS50088">
    <property type="entry name" value="ANK_REPEAT"/>
    <property type="match status" value="5"/>
</dbReference>
<evidence type="ECO:0000256" key="3">
    <source>
        <dbReference type="ARBA" id="ARBA00022475"/>
    </source>
</evidence>
<evidence type="ECO:0000256" key="1">
    <source>
        <dbReference type="ARBA" id="ARBA00004651"/>
    </source>
</evidence>
<evidence type="ECO:0000256" key="4">
    <source>
        <dbReference type="ARBA" id="ARBA00022568"/>
    </source>
</evidence>
<evidence type="ECO:0000256" key="6">
    <source>
        <dbReference type="ARBA" id="ARBA00022692"/>
    </source>
</evidence>
<feature type="transmembrane region" description="Helical" evidence="14">
    <location>
        <begin position="304"/>
        <end position="324"/>
    </location>
</feature>
<sequence length="1130" mass="128550">MKVQSTSRANEPMHAVLEGELGESEMAEGREAQNVRNRALLHYLASLANSNSTKDTFDFDFVESLLKNGADVNSTDKTGQTVFHEVARSWNIDVAKFLINNGGNVNQQDQYGRSPLHVAAAVDYAEMVEFLQQNGADIDIKTTGEGQTVMHFAAKNDAINSIHMLLGYGADIDARDSKNRTPLQVAAEMNRSKAAKLLITEGAPAGVYDNLGNSALSLLIEKIPEVALDAMNQFHSVDTINRKEFYFLNYLEGTKLKEQKTPARTPLEIAVQNERYDIIMHPVMQRLIGAKWQCYGKWGAVQDLALNLIYTILWTLLAVTLPKYGRDLYIPIGPNSWRLIIGIFLILLTIVEIRKQILNTLKTRQEHKAWKEWRASELERDIEYCHPRWPQETQYVNAEIKAVRNLSLMSGSDYWIYFDWIALVLILATIVSHVVFFHYSTDLSKEVHHYITMPLLLILWYRMFKYARPFEGAGPFVVIFGSVIGDIIKWGFFNIIIFIPFACAFWLTFGSISSTPVTGYDKVGPLLYNIFSMMVGGEHRFDRLQRTKPFMARLLCGSFIGVAAIVTLNLLIALLTNTFERLYENAIANAVMQRARTILLLEKSLWRKQEAKYYDFIKKNASPEIISKNIGRLMSLDREEATIERVHDDVKGIASALAEKFGKQFRKGKEPDMDFVRMDVSKVRRLQEEIVNDVRNMKISLDEMKETLREIIININKNKQTGNQDDDDDSTTSNDESKHDDSSCSNDDDGNVNKNSKTNENETINENNPNNQKYQKIGSNKEVTIKEKEILSQGESSMTTSPKRVETVMDKTNFETKGPNKTEIKPQILKKPDVPPKSSRARKAPLEPKGPKNVHIGELRKKFEENTESDTNKKSQYDRADKRVEQKNEMQLVQCVNNQGFPVTLNVEEHHPVFCTNTKCLQLHAEHPTEICFGQLPHANAERSGQNYSKMPISHVQTQKSTQFSSEPSYSSPKRNKMVSFSDFKVTKKFQKNNSRESCNCRFEGGLQIPTTRHQDVQDENISTNYEGSLWKNLRSEDPIDNEQQSFSSTYLHFNDDSGCCSHSVQPTSFSRTRLSGRCRTGTVQQTKNENIGSRSTHSDGVMVEMPYVERIYKNIPGTNSEFSASEASW</sequence>
<dbReference type="Pfam" id="PF13637">
    <property type="entry name" value="Ank_4"/>
    <property type="match status" value="1"/>
</dbReference>
<dbReference type="GO" id="GO:0005886">
    <property type="term" value="C:plasma membrane"/>
    <property type="evidence" value="ECO:0007669"/>
    <property type="project" value="UniProtKB-SubCell"/>
</dbReference>
<evidence type="ECO:0000256" key="9">
    <source>
        <dbReference type="ARBA" id="ARBA00022989"/>
    </source>
</evidence>
<evidence type="ECO:0000256" key="11">
    <source>
        <dbReference type="ARBA" id="ARBA00023136"/>
    </source>
</evidence>
<dbReference type="AlphaFoldDB" id="A0A7D9I7Z3"/>